<evidence type="ECO:0000256" key="1">
    <source>
        <dbReference type="SAM" id="Phobius"/>
    </source>
</evidence>
<evidence type="ECO:0000313" key="2">
    <source>
        <dbReference type="EMBL" id="MDX8414781.1"/>
    </source>
</evidence>
<reference evidence="2 3" key="1">
    <citation type="submission" date="2022-03" db="EMBL/GenBank/DDBJ databases">
        <title>Novel taxa within the pig intestine.</title>
        <authorList>
            <person name="Wylensek D."/>
            <person name="Bishof K."/>
            <person name="Afrizal A."/>
            <person name="Clavel T."/>
        </authorList>
    </citation>
    <scope>NUCLEOTIDE SEQUENCE [LARGE SCALE GENOMIC DNA]</scope>
    <source>
        <strain evidence="2 3">CLA-KB-P66</strain>
    </source>
</reference>
<feature type="transmembrane region" description="Helical" evidence="1">
    <location>
        <begin position="21"/>
        <end position="40"/>
    </location>
</feature>
<dbReference type="RefSeq" id="WP_370396230.1">
    <property type="nucleotide sequence ID" value="NZ_JALBUT010000001.1"/>
</dbReference>
<protein>
    <submittedName>
        <fullName evidence="2">Phage holin family protein</fullName>
    </submittedName>
</protein>
<feature type="transmembrane region" description="Helical" evidence="1">
    <location>
        <begin position="46"/>
        <end position="62"/>
    </location>
</feature>
<keyword evidence="1" id="KW-0472">Membrane</keyword>
<organism evidence="2 3">
    <name type="scientific">Intestinicryptomonas porci</name>
    <dbReference type="NCBI Taxonomy" id="2926320"/>
    <lineage>
        <taxon>Bacteria</taxon>
        <taxon>Pseudomonadati</taxon>
        <taxon>Verrucomicrobiota</taxon>
        <taxon>Opitutia</taxon>
        <taxon>Opitutales</taxon>
        <taxon>Intestinicryptomonaceae</taxon>
        <taxon>Intestinicryptomonas</taxon>
    </lineage>
</organism>
<dbReference type="Pfam" id="PF04020">
    <property type="entry name" value="Phage_holin_4_2"/>
    <property type="match status" value="1"/>
</dbReference>
<dbReference type="EMBL" id="JALBUT010000001">
    <property type="protein sequence ID" value="MDX8414781.1"/>
    <property type="molecule type" value="Genomic_DNA"/>
</dbReference>
<name>A0ABU4WDY9_9BACT</name>
<dbReference type="PANTHER" id="PTHR37309">
    <property type="entry name" value="SLR0284 PROTEIN"/>
    <property type="match status" value="1"/>
</dbReference>
<accession>A0ABU4WDY9</accession>
<keyword evidence="1" id="KW-1133">Transmembrane helix</keyword>
<proteinExistence type="predicted"/>
<feature type="transmembrane region" description="Helical" evidence="1">
    <location>
        <begin position="69"/>
        <end position="93"/>
    </location>
</feature>
<keyword evidence="3" id="KW-1185">Reference proteome</keyword>
<sequence length="137" mass="15495">MKEEIYKVKITNRVNFGFWKGCGIIAIALLMAEFTMGNSIGFDNPFAFFGLVLVIWFLNLLLKPLLIVFTLPFVLFTLGAGIILLNAIIIWLAEKCVPGICINSFWTALWAGFLIEAISWIFAIVEADKVFKRKKTE</sequence>
<dbReference type="InterPro" id="IPR007165">
    <property type="entry name" value="Phage_holin_4_2"/>
</dbReference>
<keyword evidence="1" id="KW-0812">Transmembrane</keyword>
<dbReference type="Proteomes" id="UP001275932">
    <property type="component" value="Unassembled WGS sequence"/>
</dbReference>
<dbReference type="PANTHER" id="PTHR37309:SF1">
    <property type="entry name" value="SLR0284 PROTEIN"/>
    <property type="match status" value="1"/>
</dbReference>
<feature type="transmembrane region" description="Helical" evidence="1">
    <location>
        <begin position="105"/>
        <end position="125"/>
    </location>
</feature>
<comment type="caution">
    <text evidence="2">The sequence shown here is derived from an EMBL/GenBank/DDBJ whole genome shotgun (WGS) entry which is preliminary data.</text>
</comment>
<evidence type="ECO:0000313" key="3">
    <source>
        <dbReference type="Proteomes" id="UP001275932"/>
    </source>
</evidence>
<gene>
    <name evidence="2" type="ORF">MOX91_01085</name>
</gene>